<reference evidence="2 3" key="1">
    <citation type="submission" date="2023-04" db="EMBL/GenBank/DDBJ databases">
        <title>Genome sequence of Halobacillus naozhouensis KACC 21980.</title>
        <authorList>
            <person name="Kim S."/>
            <person name="Heo J."/>
            <person name="Kwon S.-W."/>
        </authorList>
    </citation>
    <scope>NUCLEOTIDE SEQUENCE [LARGE SCALE GENOMIC DNA]</scope>
    <source>
        <strain evidence="2 3">KCTC 13234</strain>
    </source>
</reference>
<dbReference type="RefSeq" id="WP_283077734.1">
    <property type="nucleotide sequence ID" value="NZ_CP121671.1"/>
</dbReference>
<dbReference type="EMBL" id="CP121671">
    <property type="protein sequence ID" value="WFT75770.1"/>
    <property type="molecule type" value="Genomic_DNA"/>
</dbReference>
<proteinExistence type="predicted"/>
<keyword evidence="2" id="KW-0808">Transferase</keyword>
<keyword evidence="3" id="KW-1185">Reference proteome</keyword>
<dbReference type="InterPro" id="IPR027417">
    <property type="entry name" value="P-loop_NTPase"/>
</dbReference>
<dbReference type="Proteomes" id="UP001221597">
    <property type="component" value="Chromosome"/>
</dbReference>
<feature type="domain" description="Phosphoribulokinase/uridine kinase" evidence="1">
    <location>
        <begin position="64"/>
        <end position="144"/>
    </location>
</feature>
<dbReference type="Gene3D" id="3.40.50.300">
    <property type="entry name" value="P-loop containing nucleotide triphosphate hydrolases"/>
    <property type="match status" value="1"/>
</dbReference>
<accession>A0ABY8J4T8</accession>
<dbReference type="GO" id="GO:0016301">
    <property type="term" value="F:kinase activity"/>
    <property type="evidence" value="ECO:0007669"/>
    <property type="project" value="UniProtKB-KW"/>
</dbReference>
<evidence type="ECO:0000259" key="1">
    <source>
        <dbReference type="Pfam" id="PF00485"/>
    </source>
</evidence>
<organism evidence="2 3">
    <name type="scientific">Halobacillus naozhouensis</name>
    <dbReference type="NCBI Taxonomy" id="554880"/>
    <lineage>
        <taxon>Bacteria</taxon>
        <taxon>Bacillati</taxon>
        <taxon>Bacillota</taxon>
        <taxon>Bacilli</taxon>
        <taxon>Bacillales</taxon>
        <taxon>Bacillaceae</taxon>
        <taxon>Halobacillus</taxon>
    </lineage>
</organism>
<gene>
    <name evidence="2" type="ORF">P9989_05140</name>
</gene>
<dbReference type="InterPro" id="IPR006083">
    <property type="entry name" value="PRK/URK"/>
</dbReference>
<evidence type="ECO:0000313" key="2">
    <source>
        <dbReference type="EMBL" id="WFT75770.1"/>
    </source>
</evidence>
<evidence type="ECO:0000313" key="3">
    <source>
        <dbReference type="Proteomes" id="UP001221597"/>
    </source>
</evidence>
<keyword evidence="2" id="KW-0418">Kinase</keyword>
<protein>
    <submittedName>
        <fullName evidence="2">Uridine kinase</fullName>
    </submittedName>
</protein>
<sequence>MDWLHNNDKELLLIGVDGCGGAGKSTWAEYMLSITQKGAVVHMDDFYFPSRQRVYPPDIGGHFDWKRMLEQVLEPLSQNRAACYQCYDWDNDELAEWHDVSPSGVVVIEGCYAARNELRPYYDYTVWVDCPRGLRLQRGLKRDGEDALSFWLDWMKQEDRYQDNQQPRSKVDWIIDGTEKIKTK</sequence>
<dbReference type="Pfam" id="PF00485">
    <property type="entry name" value="PRK"/>
    <property type="match status" value="1"/>
</dbReference>
<dbReference type="PANTHER" id="PTHR10285">
    <property type="entry name" value="URIDINE KINASE"/>
    <property type="match status" value="1"/>
</dbReference>
<name>A0ABY8J4T8_9BACI</name>
<dbReference type="SUPFAM" id="SSF52540">
    <property type="entry name" value="P-loop containing nucleoside triphosphate hydrolases"/>
    <property type="match status" value="1"/>
</dbReference>